<organism evidence="12 13">
    <name type="scientific">Dichomitus squalens (strain LYAD-421)</name>
    <name type="common">Western red white-rot fungus</name>
    <dbReference type="NCBI Taxonomy" id="732165"/>
    <lineage>
        <taxon>Eukaryota</taxon>
        <taxon>Fungi</taxon>
        <taxon>Dikarya</taxon>
        <taxon>Basidiomycota</taxon>
        <taxon>Agaricomycotina</taxon>
        <taxon>Agaricomycetes</taxon>
        <taxon>Polyporales</taxon>
        <taxon>Polyporaceae</taxon>
        <taxon>Dichomitus</taxon>
    </lineage>
</organism>
<feature type="binding site" description="axial binding residue" evidence="9">
    <location>
        <position position="413"/>
    </location>
    <ligand>
        <name>heme</name>
        <dbReference type="ChEBI" id="CHEBI:30413"/>
    </ligand>
    <ligandPart>
        <name>Fe</name>
        <dbReference type="ChEBI" id="CHEBI:18248"/>
    </ligandPart>
</feature>
<dbReference type="RefSeq" id="XP_007368533.1">
    <property type="nucleotide sequence ID" value="XM_007368471.1"/>
</dbReference>
<evidence type="ECO:0000256" key="4">
    <source>
        <dbReference type="ARBA" id="ARBA00022617"/>
    </source>
</evidence>
<dbReference type="PRINTS" id="PR00385">
    <property type="entry name" value="P450"/>
</dbReference>
<evidence type="ECO:0000256" key="10">
    <source>
        <dbReference type="RuleBase" id="RU000461"/>
    </source>
</evidence>
<comment type="similarity">
    <text evidence="3 10">Belongs to the cytochrome P450 family.</text>
</comment>
<dbReference type="GO" id="GO:0005506">
    <property type="term" value="F:iron ion binding"/>
    <property type="evidence" value="ECO:0007669"/>
    <property type="project" value="InterPro"/>
</dbReference>
<evidence type="ECO:0000256" key="3">
    <source>
        <dbReference type="ARBA" id="ARBA00010617"/>
    </source>
</evidence>
<dbReference type="InterPro" id="IPR050121">
    <property type="entry name" value="Cytochrome_P450_monoxygenase"/>
</dbReference>
<dbReference type="PRINTS" id="PR00463">
    <property type="entry name" value="EP450I"/>
</dbReference>
<dbReference type="PROSITE" id="PS00086">
    <property type="entry name" value="CYTOCHROME_P450"/>
    <property type="match status" value="1"/>
</dbReference>
<keyword evidence="11" id="KW-0812">Transmembrane</keyword>
<evidence type="ECO:0000256" key="9">
    <source>
        <dbReference type="PIRSR" id="PIRSR602401-1"/>
    </source>
</evidence>
<sequence length="479" mass="54792">MLLAVFNTVVLVLATLCVFIYHLLRVPHHLRHIPKVHLWPLLLSYFSGEVEEQRVKRLVLPFAKQMRTEVVLVYCLGDWMVQILEPKAARRMLEDPKVWKKPQSKDMLLWRLIGNDNIFMSNGEMAKRHLRITRDALYKTSPINTFISLAETTISLMGDGGRIRWDDYAIRYTLDAFGLAVVGYNFDALKNPHGSFVQQYHDVMTAISNPLYVVLPLLERWVPRVGVKRQIDRFVSDLCQILDEKRANPGDDVITYMFQDPDMTEVEYRDNTIVMFVAGHDTTAGAIASVVYYLAINPEIQQRAREEILEVLGNAEPKNEHFVRTPYLNAVLREAMRCNTPSNTTLPRISDVPIRVGEYIIPPGTSMVLNICAVHFNDSVWDNPSRFDPERFLDEGGNEAAGFSTFSMGPRSCVARLFSLTEQRVLISMLLRELRWTLPEHSAHSAHLKNGFSAFALSIPENLYIDFFRIKPAGKVNNL</sequence>
<dbReference type="Gene3D" id="1.10.630.10">
    <property type="entry name" value="Cytochrome P450"/>
    <property type="match status" value="1"/>
</dbReference>
<proteinExistence type="inferred from homology"/>
<evidence type="ECO:0000256" key="2">
    <source>
        <dbReference type="ARBA" id="ARBA00005179"/>
    </source>
</evidence>
<gene>
    <name evidence="12" type="ORF">DICSQDRAFT_172711</name>
</gene>
<dbReference type="PANTHER" id="PTHR24305">
    <property type="entry name" value="CYTOCHROME P450"/>
    <property type="match status" value="1"/>
</dbReference>
<dbReference type="OMA" id="VIMAHFY"/>
<keyword evidence="8 10" id="KW-0503">Monooxygenase</keyword>
<dbReference type="GO" id="GO:0004497">
    <property type="term" value="F:monooxygenase activity"/>
    <property type="evidence" value="ECO:0007669"/>
    <property type="project" value="UniProtKB-KW"/>
</dbReference>
<keyword evidence="6 10" id="KW-0560">Oxidoreductase</keyword>
<accession>R7SSL9</accession>
<keyword evidence="4 9" id="KW-0349">Heme</keyword>
<evidence type="ECO:0000313" key="13">
    <source>
        <dbReference type="Proteomes" id="UP000053319"/>
    </source>
</evidence>
<evidence type="ECO:0000256" key="5">
    <source>
        <dbReference type="ARBA" id="ARBA00022723"/>
    </source>
</evidence>
<dbReference type="CDD" id="cd00302">
    <property type="entry name" value="cytochrome_P450"/>
    <property type="match status" value="1"/>
</dbReference>
<dbReference type="PANTHER" id="PTHR24305:SF166">
    <property type="entry name" value="CYTOCHROME P450 12A4, MITOCHONDRIAL-RELATED"/>
    <property type="match status" value="1"/>
</dbReference>
<comment type="cofactor">
    <cofactor evidence="1 9">
        <name>heme</name>
        <dbReference type="ChEBI" id="CHEBI:30413"/>
    </cofactor>
</comment>
<dbReference type="EMBL" id="JH719432">
    <property type="protein sequence ID" value="EJF58700.1"/>
    <property type="molecule type" value="Genomic_DNA"/>
</dbReference>
<reference evidence="12 13" key="1">
    <citation type="journal article" date="2012" name="Science">
        <title>The Paleozoic origin of enzymatic lignin decomposition reconstructed from 31 fungal genomes.</title>
        <authorList>
            <person name="Floudas D."/>
            <person name="Binder M."/>
            <person name="Riley R."/>
            <person name="Barry K."/>
            <person name="Blanchette R.A."/>
            <person name="Henrissat B."/>
            <person name="Martinez A.T."/>
            <person name="Otillar R."/>
            <person name="Spatafora J.W."/>
            <person name="Yadav J.S."/>
            <person name="Aerts A."/>
            <person name="Benoit I."/>
            <person name="Boyd A."/>
            <person name="Carlson A."/>
            <person name="Copeland A."/>
            <person name="Coutinho P.M."/>
            <person name="de Vries R.P."/>
            <person name="Ferreira P."/>
            <person name="Findley K."/>
            <person name="Foster B."/>
            <person name="Gaskell J."/>
            <person name="Glotzer D."/>
            <person name="Gorecki P."/>
            <person name="Heitman J."/>
            <person name="Hesse C."/>
            <person name="Hori C."/>
            <person name="Igarashi K."/>
            <person name="Jurgens J.A."/>
            <person name="Kallen N."/>
            <person name="Kersten P."/>
            <person name="Kohler A."/>
            <person name="Kuees U."/>
            <person name="Kumar T.K.A."/>
            <person name="Kuo A."/>
            <person name="LaButti K."/>
            <person name="Larrondo L.F."/>
            <person name="Lindquist E."/>
            <person name="Ling A."/>
            <person name="Lombard V."/>
            <person name="Lucas S."/>
            <person name="Lundell T."/>
            <person name="Martin R."/>
            <person name="McLaughlin D.J."/>
            <person name="Morgenstern I."/>
            <person name="Morin E."/>
            <person name="Murat C."/>
            <person name="Nagy L.G."/>
            <person name="Nolan M."/>
            <person name="Ohm R.A."/>
            <person name="Patyshakuliyeva A."/>
            <person name="Rokas A."/>
            <person name="Ruiz-Duenas F.J."/>
            <person name="Sabat G."/>
            <person name="Salamov A."/>
            <person name="Samejima M."/>
            <person name="Schmutz J."/>
            <person name="Slot J.C."/>
            <person name="St John F."/>
            <person name="Stenlid J."/>
            <person name="Sun H."/>
            <person name="Sun S."/>
            <person name="Syed K."/>
            <person name="Tsang A."/>
            <person name="Wiebenga A."/>
            <person name="Young D."/>
            <person name="Pisabarro A."/>
            <person name="Eastwood D.C."/>
            <person name="Martin F."/>
            <person name="Cullen D."/>
            <person name="Grigoriev I.V."/>
            <person name="Hibbett D.S."/>
        </authorList>
    </citation>
    <scope>NUCLEOTIDE SEQUENCE [LARGE SCALE GENOMIC DNA]</scope>
    <source>
        <strain evidence="12 13">LYAD-421 SS1</strain>
    </source>
</reference>
<evidence type="ECO:0000256" key="1">
    <source>
        <dbReference type="ARBA" id="ARBA00001971"/>
    </source>
</evidence>
<evidence type="ECO:0000256" key="7">
    <source>
        <dbReference type="ARBA" id="ARBA00023004"/>
    </source>
</evidence>
<name>R7SSL9_DICSQ</name>
<evidence type="ECO:0000313" key="12">
    <source>
        <dbReference type="EMBL" id="EJF58700.1"/>
    </source>
</evidence>
<feature type="transmembrane region" description="Helical" evidence="11">
    <location>
        <begin position="6"/>
        <end position="24"/>
    </location>
</feature>
<dbReference type="AlphaFoldDB" id="R7SSL9"/>
<dbReference type="GO" id="GO:0016705">
    <property type="term" value="F:oxidoreductase activity, acting on paired donors, with incorporation or reduction of molecular oxygen"/>
    <property type="evidence" value="ECO:0007669"/>
    <property type="project" value="InterPro"/>
</dbReference>
<evidence type="ECO:0000256" key="11">
    <source>
        <dbReference type="SAM" id="Phobius"/>
    </source>
</evidence>
<keyword evidence="7 9" id="KW-0408">Iron</keyword>
<dbReference type="OrthoDB" id="1470350at2759"/>
<dbReference type="Proteomes" id="UP000053319">
    <property type="component" value="Unassembled WGS sequence"/>
</dbReference>
<keyword evidence="11" id="KW-1133">Transmembrane helix</keyword>
<keyword evidence="11" id="KW-0472">Membrane</keyword>
<dbReference type="InterPro" id="IPR002401">
    <property type="entry name" value="Cyt_P450_E_grp-I"/>
</dbReference>
<dbReference type="InterPro" id="IPR001128">
    <property type="entry name" value="Cyt_P450"/>
</dbReference>
<evidence type="ECO:0000256" key="8">
    <source>
        <dbReference type="ARBA" id="ARBA00023033"/>
    </source>
</evidence>
<dbReference type="GO" id="GO:0020037">
    <property type="term" value="F:heme binding"/>
    <property type="evidence" value="ECO:0007669"/>
    <property type="project" value="InterPro"/>
</dbReference>
<dbReference type="Pfam" id="PF00067">
    <property type="entry name" value="p450"/>
    <property type="match status" value="1"/>
</dbReference>
<dbReference type="InterPro" id="IPR017972">
    <property type="entry name" value="Cyt_P450_CS"/>
</dbReference>
<dbReference type="InterPro" id="IPR036396">
    <property type="entry name" value="Cyt_P450_sf"/>
</dbReference>
<keyword evidence="5 9" id="KW-0479">Metal-binding</keyword>
<comment type="pathway">
    <text evidence="2">Secondary metabolite biosynthesis.</text>
</comment>
<evidence type="ECO:0000256" key="6">
    <source>
        <dbReference type="ARBA" id="ARBA00023002"/>
    </source>
</evidence>
<dbReference type="KEGG" id="dsq:DICSQDRAFT_172711"/>
<dbReference type="GeneID" id="18839629"/>
<dbReference type="SUPFAM" id="SSF48264">
    <property type="entry name" value="Cytochrome P450"/>
    <property type="match status" value="1"/>
</dbReference>
<protein>
    <submittedName>
        <fullName evidence="12">Cytochrome P450</fullName>
    </submittedName>
</protein>
<dbReference type="HOGENOM" id="CLU_001570_5_13_1"/>